<dbReference type="Proteomes" id="UP000256621">
    <property type="component" value="Chromosome"/>
</dbReference>
<dbReference type="GeneID" id="92857425"/>
<proteinExistence type="predicted"/>
<dbReference type="EMBL" id="CP031442">
    <property type="protein sequence ID" value="AXM05745.1"/>
    <property type="molecule type" value="Genomic_DNA"/>
</dbReference>
<reference evidence="2 3" key="1">
    <citation type="submission" date="2018-08" db="EMBL/GenBank/DDBJ databases">
        <title>Genome sequencing of Cutibacterium acnes KCOM 1315.</title>
        <authorList>
            <person name="Kook J.-K."/>
            <person name="Park S.-N."/>
            <person name="Lim Y.K."/>
        </authorList>
    </citation>
    <scope>NUCLEOTIDE SEQUENCE [LARGE SCALE GENOMIC DNA]</scope>
    <source>
        <strain evidence="2 3">KCOM 1315</strain>
    </source>
</reference>
<organism evidence="2 3">
    <name type="scientific">Cutibacterium acnes</name>
    <name type="common">Propionibacterium acnes</name>
    <dbReference type="NCBI Taxonomy" id="1747"/>
    <lineage>
        <taxon>Bacteria</taxon>
        <taxon>Bacillati</taxon>
        <taxon>Actinomycetota</taxon>
        <taxon>Actinomycetes</taxon>
        <taxon>Propionibacteriales</taxon>
        <taxon>Propionibacteriaceae</taxon>
        <taxon>Cutibacterium</taxon>
    </lineage>
</organism>
<dbReference type="AlphaFoldDB" id="A0AAD0QLD4"/>
<accession>A0AAD0QLD4</accession>
<name>A0AAD0QLD4_CUTAC</name>
<sequence>MQTCSACARSSSEQPGTTGGSHAVFKTPWLGDLRVNIQNDHGKAKTYQVRQVLQAIEKLKEQ</sequence>
<evidence type="ECO:0000313" key="2">
    <source>
        <dbReference type="EMBL" id="AXM05745.1"/>
    </source>
</evidence>
<protein>
    <submittedName>
        <fullName evidence="2">Toxin-antitoxin system, toxin protein, HicA family</fullName>
    </submittedName>
</protein>
<evidence type="ECO:0000313" key="3">
    <source>
        <dbReference type="Proteomes" id="UP000256621"/>
    </source>
</evidence>
<feature type="region of interest" description="Disordered" evidence="1">
    <location>
        <begin position="1"/>
        <end position="25"/>
    </location>
</feature>
<dbReference type="RefSeq" id="WP_002519323.1">
    <property type="nucleotide sequence ID" value="NZ_AP019664.1"/>
</dbReference>
<gene>
    <name evidence="2" type="ORF">DXN06_00080</name>
</gene>
<feature type="compositionally biased region" description="Polar residues" evidence="1">
    <location>
        <begin position="1"/>
        <end position="16"/>
    </location>
</feature>
<evidence type="ECO:0000256" key="1">
    <source>
        <dbReference type="SAM" id="MobiDB-lite"/>
    </source>
</evidence>